<reference evidence="2 3" key="1">
    <citation type="submission" date="2017-05" db="EMBL/GenBank/DDBJ databases">
        <authorList>
            <person name="Varghese N."/>
            <person name="Submissions S."/>
        </authorList>
    </citation>
    <scope>NUCLEOTIDE SEQUENCE [LARGE SCALE GENOMIC DNA]</scope>
    <source>
        <strain evidence="2 3">DSM 15522</strain>
    </source>
</reference>
<dbReference type="InterPro" id="IPR043519">
    <property type="entry name" value="NT_sf"/>
</dbReference>
<protein>
    <submittedName>
        <fullName evidence="2">Predicted nucleotidyltransferase</fullName>
    </submittedName>
</protein>
<dbReference type="SUPFAM" id="SSF81301">
    <property type="entry name" value="Nucleotidyltransferase"/>
    <property type="match status" value="1"/>
</dbReference>
<comment type="caution">
    <text evidence="2">The sequence shown here is derived from an EMBL/GenBank/DDBJ whole genome shotgun (WGS) entry which is preliminary data.</text>
</comment>
<evidence type="ECO:0000313" key="3">
    <source>
        <dbReference type="Proteomes" id="UP001157911"/>
    </source>
</evidence>
<dbReference type="Gene3D" id="3.30.460.10">
    <property type="entry name" value="Beta Polymerase, domain 2"/>
    <property type="match status" value="1"/>
</dbReference>
<gene>
    <name evidence="2" type="ORF">SAMN06265339_1316</name>
</gene>
<accession>A0ABY1NRK8</accession>
<evidence type="ECO:0000313" key="2">
    <source>
        <dbReference type="EMBL" id="SMP14286.1"/>
    </source>
</evidence>
<dbReference type="Proteomes" id="UP001157911">
    <property type="component" value="Unassembled WGS sequence"/>
</dbReference>
<dbReference type="EMBL" id="FXUB01000003">
    <property type="protein sequence ID" value="SMP14286.1"/>
    <property type="molecule type" value="Genomic_DNA"/>
</dbReference>
<dbReference type="InterPro" id="IPR002934">
    <property type="entry name" value="Polymerase_NTP_transf_dom"/>
</dbReference>
<sequence length="95" mass="11179">MEILEKLKLLKEDLKKLYGIEEIAIFSSVAREEETPNSDIDIVIIKIHTKEKLNRKVDIRSYDSLNLFLKEMIKDKKTKLSTFNVIFSRPKVELL</sequence>
<name>A0ABY1NRK8_9BACT</name>
<proteinExistence type="predicted"/>
<organism evidence="2 3">
    <name type="scientific">Desulfurobacterium pacificum</name>
    <dbReference type="NCBI Taxonomy" id="240166"/>
    <lineage>
        <taxon>Bacteria</taxon>
        <taxon>Pseudomonadati</taxon>
        <taxon>Aquificota</taxon>
        <taxon>Aquificia</taxon>
        <taxon>Desulfurobacteriales</taxon>
        <taxon>Desulfurobacteriaceae</taxon>
        <taxon>Desulfurobacterium</taxon>
    </lineage>
</organism>
<dbReference type="RefSeq" id="WP_283400771.1">
    <property type="nucleotide sequence ID" value="NZ_FXUB01000003.1"/>
</dbReference>
<keyword evidence="3" id="KW-1185">Reference proteome</keyword>
<dbReference type="Pfam" id="PF01909">
    <property type="entry name" value="NTP_transf_2"/>
    <property type="match status" value="1"/>
</dbReference>
<evidence type="ECO:0000259" key="1">
    <source>
        <dbReference type="Pfam" id="PF01909"/>
    </source>
</evidence>
<dbReference type="CDD" id="cd05403">
    <property type="entry name" value="NT_KNTase_like"/>
    <property type="match status" value="1"/>
</dbReference>
<feature type="domain" description="Polymerase nucleotidyl transferase" evidence="1">
    <location>
        <begin position="8"/>
        <end position="64"/>
    </location>
</feature>